<keyword evidence="1" id="KW-0812">Transmembrane</keyword>
<name>A0A6B0SXX8_9EURY</name>
<keyword evidence="1" id="KW-0472">Membrane</keyword>
<reference evidence="2 3" key="1">
    <citation type="submission" date="2019-12" db="EMBL/GenBank/DDBJ databases">
        <title>Isolation and characterization of three novel carbon monoxide-oxidizing members of Halobacteria from salione crusts and soils.</title>
        <authorList>
            <person name="Myers M.R."/>
            <person name="King G.M."/>
        </authorList>
    </citation>
    <scope>NUCLEOTIDE SEQUENCE [LARGE SCALE GENOMIC DNA]</scope>
    <source>
        <strain evidence="2 3">WSH3</strain>
    </source>
</reference>
<feature type="transmembrane region" description="Helical" evidence="1">
    <location>
        <begin position="141"/>
        <end position="159"/>
    </location>
</feature>
<sequence>MGLLSDSRGNVDVVDLGNVSILEAASSTAFFVGASSFVTNFDVQIPMPDGTVKTMADVLASFNFPILGTATFTLGLTLALLLMVIQILDSARSYGRSNSFSVMDWINSIPAGLTIAVALTVALNGAYLFDVASVISFVESNYWYQFGAVVLMTISYFGISSQG</sequence>
<organism evidence="2 3">
    <name type="scientific">Halovenus carboxidivorans</name>
    <dbReference type="NCBI Taxonomy" id="2692199"/>
    <lineage>
        <taxon>Archaea</taxon>
        <taxon>Methanobacteriati</taxon>
        <taxon>Methanobacteriota</taxon>
        <taxon>Stenosarchaea group</taxon>
        <taxon>Halobacteria</taxon>
        <taxon>Halobacteriales</taxon>
        <taxon>Haloarculaceae</taxon>
        <taxon>Halovenus</taxon>
    </lineage>
</organism>
<evidence type="ECO:0000256" key="1">
    <source>
        <dbReference type="SAM" id="Phobius"/>
    </source>
</evidence>
<dbReference type="EMBL" id="WUUT01000001">
    <property type="protein sequence ID" value="MXR50205.1"/>
    <property type="molecule type" value="Genomic_DNA"/>
</dbReference>
<protein>
    <submittedName>
        <fullName evidence="2">Uncharacterized protein</fullName>
    </submittedName>
</protein>
<keyword evidence="3" id="KW-1185">Reference proteome</keyword>
<dbReference type="AlphaFoldDB" id="A0A6B0SXX8"/>
<feature type="transmembrane region" description="Helical" evidence="1">
    <location>
        <begin position="64"/>
        <end position="88"/>
    </location>
</feature>
<dbReference type="Proteomes" id="UP000466535">
    <property type="component" value="Unassembled WGS sequence"/>
</dbReference>
<comment type="caution">
    <text evidence="2">The sequence shown here is derived from an EMBL/GenBank/DDBJ whole genome shotgun (WGS) entry which is preliminary data.</text>
</comment>
<evidence type="ECO:0000313" key="3">
    <source>
        <dbReference type="Proteomes" id="UP000466535"/>
    </source>
</evidence>
<proteinExistence type="predicted"/>
<accession>A0A6B0SXX8</accession>
<evidence type="ECO:0000313" key="2">
    <source>
        <dbReference type="EMBL" id="MXR50205.1"/>
    </source>
</evidence>
<dbReference type="RefSeq" id="WP_159762359.1">
    <property type="nucleotide sequence ID" value="NZ_WUUT01000001.1"/>
</dbReference>
<feature type="transmembrane region" description="Helical" evidence="1">
    <location>
        <begin position="109"/>
        <end position="129"/>
    </location>
</feature>
<gene>
    <name evidence="2" type="ORF">GRX03_01085</name>
</gene>
<keyword evidence="1" id="KW-1133">Transmembrane helix</keyword>